<protein>
    <recommendedName>
        <fullName evidence="13">Coatomer subunit beta'</fullName>
    </recommendedName>
</protein>
<dbReference type="Pfam" id="PF00400">
    <property type="entry name" value="WD40"/>
    <property type="match status" value="5"/>
</dbReference>
<dbReference type="GO" id="GO:0000139">
    <property type="term" value="C:Golgi membrane"/>
    <property type="evidence" value="ECO:0007669"/>
    <property type="project" value="UniProtKB-SubCell"/>
</dbReference>
<reference evidence="19" key="1">
    <citation type="submission" date="2023-07" db="EMBL/GenBank/DDBJ databases">
        <title>A draft genome of Kazachstania heterogenica Y-27499.</title>
        <authorList>
            <person name="Donic C."/>
            <person name="Kralova J.S."/>
            <person name="Fidel L."/>
            <person name="Ben-Dor S."/>
            <person name="Jung S."/>
        </authorList>
    </citation>
    <scope>NUCLEOTIDE SEQUENCE [LARGE SCALE GENOMIC DNA]</scope>
    <source>
        <strain evidence="19">Y27499</strain>
    </source>
</reference>
<dbReference type="AlphaFoldDB" id="A0AAN7WHW5"/>
<dbReference type="GO" id="GO:0006886">
    <property type="term" value="P:intracellular protein transport"/>
    <property type="evidence" value="ECO:0007669"/>
    <property type="project" value="UniProtKB-UniRule"/>
</dbReference>
<dbReference type="SUPFAM" id="SSF50978">
    <property type="entry name" value="WD40 repeat-like"/>
    <property type="match status" value="1"/>
</dbReference>
<proteinExistence type="inferred from homology"/>
<comment type="subunit">
    <text evidence="13">Oligomeric complex that consists of at least the alpha, beta, beta', gamma, delta, epsilon and zeta subunits.</text>
</comment>
<evidence type="ECO:0000256" key="4">
    <source>
        <dbReference type="ARBA" id="ARBA00022490"/>
    </source>
</evidence>
<dbReference type="Pfam" id="PF04053">
    <property type="entry name" value="B-prop_COPA_B_2nd"/>
    <property type="match status" value="1"/>
</dbReference>
<dbReference type="InterPro" id="IPR001680">
    <property type="entry name" value="WD40_rpt"/>
</dbReference>
<sequence>MKFDIKKTFSNRTDRVKGVDFHPTEPWVLVTLYSGKVEIWNYETQQSVKSIQVTETPVRAGRFIARKNWIILGSDDFRIRVYNYNTGEKITDFEAHPDYIRSIAVHPTKPYVLSGSDDLTVKLWNWEKDWKLEQTFEGHDHFVMCVVFNPKDPSTFASACLDRTVKVWSLGQSSPNFTLHTGQEKGVNYVDYYPLPDKPYLITSSDDLTIKVWDYQTKSCVATLEGHVANVSFAVFHPSLPIIISGSEDGTLKIWNSSTYKVEKTLNLGLERSWCIATHPTGKKNYIIAGFDNGFTVLSLGNDAPALSLDPVGKLVWAGGKNATANDIFTAVIRGSEDVEQDEPLLLQTKELGTVDIFPQTLSHSPNGRFVTVVGDGEYVIYTALAWRNKAFGKCLDFVWGPDSNSYALIDESGVIKYYKNFKEITSWSVPLSYKIDKLFGGALLSAKSDGFIYFFDWESGTLVRRIDVNAHDVIWSDNGDLVMIINGKENRSSEEASAYVLLFNKDLYTEAISTDEVDEDEGIEEAFDVLYELNEPITSGKWVGDVFIFTTSTNRLNYFVGGKTYNLSHYTKEMYLLGYLTRDGKVYLADREVHVYAHKVSLAVLEFQTLVLRGELEEAKSSVLPTIQDKDSLTKIARFLEGQELYEDALKVSPDNDQKFDLAIKLGQLQLACDLLDKNDNELKWRSLGDSALQKFNFKLAIESYIKAHDLESLFLLYSSFNDKDALVQLGDDAENLGKYNLAFNSYWAAGDLVAAKKLLFKSERYSEAAIFSLTYGLPNDDIKEIVKQWKDKLILDDKKEIADRIEVPGESSDFPEIYRNDEPLIAIDSEVNSDQEKTEEKNEEISSTNATEIEPTKEEEKPTEKEESTVPIKQEDTREENEEDVFQDTSDKEPTPSQEKTN</sequence>
<evidence type="ECO:0000256" key="6">
    <source>
        <dbReference type="ARBA" id="ARBA00022737"/>
    </source>
</evidence>
<dbReference type="InterPro" id="IPR036322">
    <property type="entry name" value="WD40_repeat_dom_sf"/>
</dbReference>
<evidence type="ECO:0000256" key="9">
    <source>
        <dbReference type="ARBA" id="ARBA00023034"/>
    </source>
</evidence>
<feature type="compositionally biased region" description="Basic and acidic residues" evidence="15">
    <location>
        <begin position="836"/>
        <end position="846"/>
    </location>
</feature>
<evidence type="ECO:0000256" key="11">
    <source>
        <dbReference type="ARBA" id="ARBA00023329"/>
    </source>
</evidence>
<organism evidence="18 19">
    <name type="scientific">Arxiozyma heterogenica</name>
    <dbReference type="NCBI Taxonomy" id="278026"/>
    <lineage>
        <taxon>Eukaryota</taxon>
        <taxon>Fungi</taxon>
        <taxon>Dikarya</taxon>
        <taxon>Ascomycota</taxon>
        <taxon>Saccharomycotina</taxon>
        <taxon>Saccharomycetes</taxon>
        <taxon>Saccharomycetales</taxon>
        <taxon>Saccharomycetaceae</taxon>
        <taxon>Arxiozyma</taxon>
    </lineage>
</organism>
<feature type="domain" description="COPA/B second beta-propeller" evidence="16">
    <location>
        <begin position="326"/>
        <end position="591"/>
    </location>
</feature>
<feature type="repeat" description="WD" evidence="14">
    <location>
        <begin position="196"/>
        <end position="223"/>
    </location>
</feature>
<feature type="repeat" description="WD" evidence="14">
    <location>
        <begin position="224"/>
        <end position="265"/>
    </location>
</feature>
<dbReference type="PROSITE" id="PS50294">
    <property type="entry name" value="WD_REPEATS_REGION"/>
    <property type="match status" value="3"/>
</dbReference>
<evidence type="ECO:0000256" key="12">
    <source>
        <dbReference type="ARBA" id="ARBA00025536"/>
    </source>
</evidence>
<dbReference type="PIRSF" id="PIRSF005567">
    <property type="entry name" value="Coatomer_beta'_subunit"/>
    <property type="match status" value="1"/>
</dbReference>
<feature type="domain" description="COPA/B TPR" evidence="17">
    <location>
        <begin position="608"/>
        <end position="792"/>
    </location>
</feature>
<evidence type="ECO:0000259" key="16">
    <source>
        <dbReference type="Pfam" id="PF04053"/>
    </source>
</evidence>
<dbReference type="InterPro" id="IPR050844">
    <property type="entry name" value="Coatomer_complex_subunit"/>
</dbReference>
<dbReference type="InterPro" id="IPR020472">
    <property type="entry name" value="WD40_PAC1"/>
</dbReference>
<dbReference type="PANTHER" id="PTHR19876:SF2">
    <property type="entry name" value="COATOMER SUBUNIT BETA"/>
    <property type="match status" value="1"/>
</dbReference>
<evidence type="ECO:0000256" key="13">
    <source>
        <dbReference type="PIRNR" id="PIRNR005567"/>
    </source>
</evidence>
<dbReference type="GO" id="GO:0006891">
    <property type="term" value="P:intra-Golgi vesicle-mediated transport"/>
    <property type="evidence" value="ECO:0007669"/>
    <property type="project" value="TreeGrafter"/>
</dbReference>
<keyword evidence="6" id="KW-0677">Repeat</keyword>
<feature type="repeat" description="WD" evidence="14">
    <location>
        <begin position="93"/>
        <end position="125"/>
    </location>
</feature>
<dbReference type="Pfam" id="PF23953">
    <property type="entry name" value="TPR_COPA_B"/>
    <property type="match status" value="1"/>
</dbReference>
<keyword evidence="8 13" id="KW-0653">Protein transport</keyword>
<evidence type="ECO:0000256" key="1">
    <source>
        <dbReference type="ARBA" id="ARBA00004347"/>
    </source>
</evidence>
<evidence type="ECO:0000256" key="2">
    <source>
        <dbReference type="ARBA" id="ARBA00010844"/>
    </source>
</evidence>
<evidence type="ECO:0000256" key="14">
    <source>
        <dbReference type="PROSITE-ProRule" id="PRU00221"/>
    </source>
</evidence>
<dbReference type="Gene3D" id="1.25.40.470">
    <property type="match status" value="1"/>
</dbReference>
<comment type="caution">
    <text evidence="18">The sequence shown here is derived from an EMBL/GenBank/DDBJ whole genome shotgun (WGS) entry which is preliminary data.</text>
</comment>
<feature type="repeat" description="WD" evidence="14">
    <location>
        <begin position="9"/>
        <end position="50"/>
    </location>
</feature>
<keyword evidence="4 13" id="KW-0963">Cytoplasm</keyword>
<keyword evidence="3 13" id="KW-0813">Transport</keyword>
<dbReference type="FunFam" id="1.25.40.470:FF:000001">
    <property type="entry name" value="Coatomer subunit beta"/>
    <property type="match status" value="1"/>
</dbReference>
<dbReference type="InterPro" id="IPR016453">
    <property type="entry name" value="COPB2"/>
</dbReference>
<evidence type="ECO:0000256" key="8">
    <source>
        <dbReference type="ARBA" id="ARBA00022927"/>
    </source>
</evidence>
<feature type="repeat" description="WD" evidence="14">
    <location>
        <begin position="136"/>
        <end position="178"/>
    </location>
</feature>
<keyword evidence="5 14" id="KW-0853">WD repeat</keyword>
<dbReference type="EMBL" id="JAWIZZ010000040">
    <property type="protein sequence ID" value="KAK5780698.1"/>
    <property type="molecule type" value="Genomic_DNA"/>
</dbReference>
<dbReference type="InterPro" id="IPR056176">
    <property type="entry name" value="TPR_COPA_B"/>
</dbReference>
<accession>A0AAN7WHW5</accession>
<dbReference type="GO" id="GO:0006890">
    <property type="term" value="P:retrograde vesicle-mediated transport, Golgi to endoplasmic reticulum"/>
    <property type="evidence" value="ECO:0007669"/>
    <property type="project" value="TreeGrafter"/>
</dbReference>
<evidence type="ECO:0000256" key="10">
    <source>
        <dbReference type="ARBA" id="ARBA00023136"/>
    </source>
</evidence>
<feature type="compositionally biased region" description="Acidic residues" evidence="15">
    <location>
        <begin position="879"/>
        <end position="888"/>
    </location>
</feature>
<evidence type="ECO:0000256" key="7">
    <source>
        <dbReference type="ARBA" id="ARBA00022892"/>
    </source>
</evidence>
<dbReference type="Gene3D" id="2.130.10.10">
    <property type="entry name" value="YVTN repeat-like/Quinoprotein amine dehydrogenase"/>
    <property type="match status" value="1"/>
</dbReference>
<dbReference type="PRINTS" id="PR00320">
    <property type="entry name" value="GPROTEINBRPT"/>
</dbReference>
<dbReference type="PROSITE" id="PS50082">
    <property type="entry name" value="WD_REPEATS_2"/>
    <property type="match status" value="5"/>
</dbReference>
<gene>
    <name evidence="18" type="ORF">RI543_001820</name>
</gene>
<dbReference type="Proteomes" id="UP001306508">
    <property type="component" value="Unassembled WGS sequence"/>
</dbReference>
<dbReference type="SUPFAM" id="SSF51004">
    <property type="entry name" value="C-terminal (heme d1) domain of cytochrome cd1-nitrite reductase"/>
    <property type="match status" value="1"/>
</dbReference>
<dbReference type="SMART" id="SM00320">
    <property type="entry name" value="WD40"/>
    <property type="match status" value="7"/>
</dbReference>
<dbReference type="CDD" id="cd00200">
    <property type="entry name" value="WD40"/>
    <property type="match status" value="1"/>
</dbReference>
<dbReference type="InterPro" id="IPR006692">
    <property type="entry name" value="Beta-prop_COPA/B_2nd"/>
</dbReference>
<keyword evidence="19" id="KW-1185">Reference proteome</keyword>
<keyword evidence="9 13" id="KW-0333">Golgi apparatus</keyword>
<evidence type="ECO:0000256" key="15">
    <source>
        <dbReference type="SAM" id="MobiDB-lite"/>
    </source>
</evidence>
<evidence type="ECO:0000313" key="18">
    <source>
        <dbReference type="EMBL" id="KAK5780698.1"/>
    </source>
</evidence>
<comment type="similarity">
    <text evidence="2 13">Belongs to the WD repeat COPB2 family.</text>
</comment>
<dbReference type="InterPro" id="IPR015943">
    <property type="entry name" value="WD40/YVTN_repeat-like_dom_sf"/>
</dbReference>
<dbReference type="GO" id="GO:0005198">
    <property type="term" value="F:structural molecule activity"/>
    <property type="evidence" value="ECO:0007669"/>
    <property type="project" value="UniProtKB-UniRule"/>
</dbReference>
<dbReference type="GO" id="GO:0006888">
    <property type="term" value="P:endoplasmic reticulum to Golgi vesicle-mediated transport"/>
    <property type="evidence" value="ECO:0007669"/>
    <property type="project" value="TreeGrafter"/>
</dbReference>
<name>A0AAN7WHW5_9SACH</name>
<feature type="compositionally biased region" description="Basic and acidic residues" evidence="15">
    <location>
        <begin position="856"/>
        <end position="878"/>
    </location>
</feature>
<feature type="region of interest" description="Disordered" evidence="15">
    <location>
        <begin position="831"/>
        <end position="904"/>
    </location>
</feature>
<evidence type="ECO:0000256" key="5">
    <source>
        <dbReference type="ARBA" id="ARBA00022574"/>
    </source>
</evidence>
<evidence type="ECO:0000259" key="17">
    <source>
        <dbReference type="Pfam" id="PF23953"/>
    </source>
</evidence>
<dbReference type="CDD" id="cd22947">
    <property type="entry name" value="Coatomer_WDAD_beta-like"/>
    <property type="match status" value="1"/>
</dbReference>
<keyword evidence="10 13" id="KW-0472">Membrane</keyword>
<evidence type="ECO:0000256" key="3">
    <source>
        <dbReference type="ARBA" id="ARBA00022448"/>
    </source>
</evidence>
<dbReference type="PANTHER" id="PTHR19876">
    <property type="entry name" value="COATOMER"/>
    <property type="match status" value="1"/>
</dbReference>
<comment type="function">
    <text evidence="12 13">The coatomer is a cytosolic protein complex that binds to dilysine motifs and reversibly associates with Golgi non-clathrin-coated vesicles, which further mediate biosynthetic protein transport from the ER, via the Golgi up to the trans Golgi network. Coatomer complex is required for budding from Golgi membranes, and is essential for the retrograde Golgi-to-ER transport of dilysine-tagged proteins.</text>
</comment>
<dbReference type="FunFam" id="2.130.10.10:FF:000016">
    <property type="entry name" value="Coatomer alpha subunit, putative"/>
    <property type="match status" value="1"/>
</dbReference>
<keyword evidence="7 13" id="KW-0931">ER-Golgi transport</keyword>
<evidence type="ECO:0000313" key="19">
    <source>
        <dbReference type="Proteomes" id="UP001306508"/>
    </source>
</evidence>
<keyword evidence="11 13" id="KW-0968">Cytoplasmic vesicle</keyword>
<dbReference type="GO" id="GO:0030126">
    <property type="term" value="C:COPI vesicle coat"/>
    <property type="evidence" value="ECO:0007669"/>
    <property type="project" value="TreeGrafter"/>
</dbReference>
<dbReference type="InterPro" id="IPR011048">
    <property type="entry name" value="Haem_d1_sf"/>
</dbReference>
<comment type="subcellular location">
    <subcellularLocation>
        <location evidence="1 13">Cytoplasmic vesicle</location>
        <location evidence="1 13">COPI-coated vesicle membrane</location>
        <topology evidence="1 13">Peripheral membrane protein</topology>
        <orientation evidence="1 13">Cytoplasmic side</orientation>
    </subcellularLocation>
    <subcellularLocation>
        <location evidence="13">Golgi apparatus membrane</location>
        <topology evidence="13">Peripheral membrane protein</topology>
        <orientation evidence="13">Cytoplasmic side</orientation>
    </subcellularLocation>
    <text evidence="13">The coatomer is cytoplasmic or polymerized on the cytoplasmic side of the Golgi, as well as on the vesicles/buds originating from it.</text>
</comment>